<dbReference type="NCBIfam" id="NF002360">
    <property type="entry name" value="PRK01322.1"/>
    <property type="match status" value="1"/>
</dbReference>
<keyword evidence="7 11" id="KW-0093">Biotin biosynthesis</keyword>
<evidence type="ECO:0000256" key="10">
    <source>
        <dbReference type="ARBA" id="ARBA00049553"/>
    </source>
</evidence>
<comment type="cofactor">
    <cofactor evidence="1 11">
        <name>Mg(2+)</name>
        <dbReference type="ChEBI" id="CHEBI:18420"/>
    </cofactor>
</comment>
<reference evidence="12 13" key="1">
    <citation type="submission" date="2015-04" db="EMBL/GenBank/DDBJ databases">
        <authorList>
            <person name="Cao L."/>
            <person name="Gao C.H."/>
        </authorList>
    </citation>
    <scope>NUCLEOTIDE SEQUENCE [LARGE SCALE GENOMIC DNA]</scope>
    <source>
        <strain evidence="12 13">SH3</strain>
    </source>
</reference>
<accession>A0A7U7PWQ5</accession>
<evidence type="ECO:0000256" key="6">
    <source>
        <dbReference type="ARBA" id="ARBA00022741"/>
    </source>
</evidence>
<comment type="catalytic activity">
    <reaction evidence="10 11">
        <text>heptanedioate + ATP + CoA = 6-carboxyhexanoyl-CoA + AMP + diphosphate</text>
        <dbReference type="Rhea" id="RHEA:14781"/>
        <dbReference type="ChEBI" id="CHEBI:30616"/>
        <dbReference type="ChEBI" id="CHEBI:33019"/>
        <dbReference type="ChEBI" id="CHEBI:36165"/>
        <dbReference type="ChEBI" id="CHEBI:57287"/>
        <dbReference type="ChEBI" id="CHEBI:57360"/>
        <dbReference type="ChEBI" id="CHEBI:456215"/>
        <dbReference type="EC" id="6.2.1.14"/>
    </reaction>
</comment>
<dbReference type="EC" id="6.2.1.14" evidence="4 11"/>
<evidence type="ECO:0000256" key="7">
    <source>
        <dbReference type="ARBA" id="ARBA00022756"/>
    </source>
</evidence>
<dbReference type="EMBL" id="CVOU01000006">
    <property type="protein sequence ID" value="CRI15603.1"/>
    <property type="molecule type" value="Genomic_DNA"/>
</dbReference>
<evidence type="ECO:0000256" key="11">
    <source>
        <dbReference type="HAMAP-Rule" id="MF_00668"/>
    </source>
</evidence>
<evidence type="ECO:0000256" key="3">
    <source>
        <dbReference type="ARBA" id="ARBA00011738"/>
    </source>
</evidence>
<dbReference type="GO" id="GO:0042410">
    <property type="term" value="F:6-carboxyhexanoate-CoA ligase activity"/>
    <property type="evidence" value="ECO:0007669"/>
    <property type="project" value="UniProtKB-UniRule"/>
</dbReference>
<dbReference type="GO" id="GO:0005524">
    <property type="term" value="F:ATP binding"/>
    <property type="evidence" value="ECO:0007669"/>
    <property type="project" value="UniProtKB-KW"/>
</dbReference>
<organism evidence="12 13">
    <name type="scientific">Staphylococcus argenteus</name>
    <dbReference type="NCBI Taxonomy" id="985002"/>
    <lineage>
        <taxon>Bacteria</taxon>
        <taxon>Bacillati</taxon>
        <taxon>Bacillota</taxon>
        <taxon>Bacilli</taxon>
        <taxon>Bacillales</taxon>
        <taxon>Staphylococcaceae</taxon>
        <taxon>Staphylococcus</taxon>
    </lineage>
</organism>
<comment type="pathway">
    <text evidence="2 11">Metabolic intermediate metabolism; pimeloyl-CoA biosynthesis; pimeloyl-CoA from pimelate: step 1/1.</text>
</comment>
<keyword evidence="9 11" id="KW-0460">Magnesium</keyword>
<evidence type="ECO:0000256" key="1">
    <source>
        <dbReference type="ARBA" id="ARBA00001946"/>
    </source>
</evidence>
<evidence type="ECO:0000256" key="2">
    <source>
        <dbReference type="ARBA" id="ARBA00005075"/>
    </source>
</evidence>
<dbReference type="Proteomes" id="UP000236509">
    <property type="component" value="Unassembled WGS sequence"/>
</dbReference>
<evidence type="ECO:0000256" key="5">
    <source>
        <dbReference type="ARBA" id="ARBA00022598"/>
    </source>
</evidence>
<dbReference type="InterPro" id="IPR005499">
    <property type="entry name" value="BioW"/>
</dbReference>
<proteinExistence type="inferred from homology"/>
<protein>
    <recommendedName>
        <fullName evidence="4 11">6-carboxyhexanoate--CoA ligase</fullName>
        <ecNumber evidence="4 11">6.2.1.14</ecNumber>
    </recommendedName>
    <alternativeName>
        <fullName evidence="11">Pimeloyl-CoA synthase</fullName>
    </alternativeName>
</protein>
<comment type="similarity">
    <text evidence="11">Belongs to the BioW family.</text>
</comment>
<evidence type="ECO:0000256" key="8">
    <source>
        <dbReference type="ARBA" id="ARBA00022840"/>
    </source>
</evidence>
<evidence type="ECO:0000313" key="13">
    <source>
        <dbReference type="Proteomes" id="UP000236509"/>
    </source>
</evidence>
<dbReference type="AlphaFoldDB" id="A0A7U7PWQ5"/>
<evidence type="ECO:0000256" key="4">
    <source>
        <dbReference type="ARBA" id="ARBA00012984"/>
    </source>
</evidence>
<evidence type="ECO:0000313" key="12">
    <source>
        <dbReference type="EMBL" id="CRI15603.1"/>
    </source>
</evidence>
<evidence type="ECO:0000256" key="9">
    <source>
        <dbReference type="ARBA" id="ARBA00022842"/>
    </source>
</evidence>
<keyword evidence="13" id="KW-1185">Reference proteome</keyword>
<dbReference type="Pfam" id="PF03744">
    <property type="entry name" value="BioW"/>
    <property type="match status" value="1"/>
</dbReference>
<dbReference type="UniPathway" id="UPA00999">
    <property type="reaction ID" value="UER00351"/>
</dbReference>
<dbReference type="GO" id="GO:0009102">
    <property type="term" value="P:biotin biosynthetic process"/>
    <property type="evidence" value="ECO:0007669"/>
    <property type="project" value="UniProtKB-UniRule"/>
</dbReference>
<comment type="caution">
    <text evidence="12">The sequence shown here is derived from an EMBL/GenBank/DDBJ whole genome shotgun (WGS) entry which is preliminary data.</text>
</comment>
<name>A0A7U7PWQ5_9STAP</name>
<dbReference type="HAMAP" id="MF_00668">
    <property type="entry name" value="BioW"/>
    <property type="match status" value="1"/>
</dbReference>
<sequence length="230" mass="25828">MVMYSIKMRSSNQNLHISGAETICELENIEQTIQKFYNKGFFHENGQPDFLNIKIQKIIEPIQQIKALSIIENDKSNLQNLILECGISEYALKQGMAYIEDGIVYTGAIIISATSGERLDSAGDRGIRVTNFSFEDINNKADLSERVKDALAIASCINSKPYVKGELCVSDDLTYTTGYFATGALGYHRLFNIKKANTRHGGRIIFVDDDLDLNSYISFLESTPKQINYK</sequence>
<keyword evidence="8 11" id="KW-0067">ATP-binding</keyword>
<keyword evidence="6 11" id="KW-0547">Nucleotide-binding</keyword>
<keyword evidence="5 11" id="KW-0436">Ligase</keyword>
<dbReference type="GO" id="GO:0000287">
    <property type="term" value="F:magnesium ion binding"/>
    <property type="evidence" value="ECO:0007669"/>
    <property type="project" value="UniProtKB-UniRule"/>
</dbReference>
<comment type="function">
    <text evidence="11">Catalyzes the transformation of pimelate into pimeloyl-CoA with concomitant hydrolysis of ATP to AMP.</text>
</comment>
<gene>
    <name evidence="11 12" type="primary">bioW</name>
    <name evidence="12" type="ORF">BN1326_140226</name>
</gene>
<comment type="subunit">
    <text evidence="3 11">Homodimer.</text>
</comment>